<evidence type="ECO:0000256" key="1">
    <source>
        <dbReference type="ARBA" id="ARBA00004496"/>
    </source>
</evidence>
<dbReference type="Proteomes" id="UP000051515">
    <property type="component" value="Unassembled WGS sequence"/>
</dbReference>
<dbReference type="Gene3D" id="3.40.930.10">
    <property type="entry name" value="Mannitol-specific EII, Chain A"/>
    <property type="match status" value="1"/>
</dbReference>
<evidence type="ECO:0000256" key="8">
    <source>
        <dbReference type="ARBA" id="ARBA00037387"/>
    </source>
</evidence>
<dbReference type="AlphaFoldDB" id="A0A0R1KE09"/>
<evidence type="ECO:0000256" key="9">
    <source>
        <dbReference type="ARBA" id="ARBA00041175"/>
    </source>
</evidence>
<dbReference type="STRING" id="1423788.FC78_GL000632"/>
<gene>
    <name evidence="12" type="ORF">FC78_GL000632</name>
</gene>
<comment type="function">
    <text evidence="8">The phosphoenolpyruvate-dependent sugar phosphotransferase system (sugar PTS), a major carbohydrate active transport system, catalyzes the phosphorylation of incoming sugar substrates concomitantly with their translocation across the cell membrane. The enzyme II UlaABC PTS system is involved in ascorbate transport.</text>
</comment>
<organism evidence="12 13">
    <name type="scientific">Companilactobacillus bobalius DSM 19674</name>
    <dbReference type="NCBI Taxonomy" id="1423788"/>
    <lineage>
        <taxon>Bacteria</taxon>
        <taxon>Bacillati</taxon>
        <taxon>Bacillota</taxon>
        <taxon>Bacilli</taxon>
        <taxon>Lactobacillales</taxon>
        <taxon>Lactobacillaceae</taxon>
        <taxon>Companilactobacillus</taxon>
        <taxon>Companilactobacillus bobalius</taxon>
    </lineage>
</organism>
<dbReference type="EMBL" id="AZDY01000042">
    <property type="protein sequence ID" value="KRK81579.1"/>
    <property type="molecule type" value="Genomic_DNA"/>
</dbReference>
<keyword evidence="13" id="KW-1185">Reference proteome</keyword>
<keyword evidence="5 12" id="KW-0808">Transferase</keyword>
<dbReference type="PROSITE" id="PS51094">
    <property type="entry name" value="PTS_EIIA_TYPE_2"/>
    <property type="match status" value="1"/>
</dbReference>
<dbReference type="PANTHER" id="PTHR36203:SF1">
    <property type="entry name" value="ASCORBATE-SPECIFIC PTS SYSTEM EIIA COMPONENT"/>
    <property type="match status" value="1"/>
</dbReference>
<keyword evidence="6" id="KW-0598">Phosphotransferase system</keyword>
<evidence type="ECO:0000256" key="6">
    <source>
        <dbReference type="ARBA" id="ARBA00022683"/>
    </source>
</evidence>
<sequence length="158" mass="17580">MLSLIEKIIKENLIKLHVKSHDWKEAIKLSAQPLVDDEIVTSNYVNEIINSVNEYGPYFVIAPHVALAHAPGKAGAKELAMGISVLEPAIEFNNADNDPVSYVFTLSAPDSNSHLKAMQELVYLLTDDNFYQVLSNSQKPSEILQYIKDSVVKQKIGK</sequence>
<proteinExistence type="predicted"/>
<dbReference type="GO" id="GO:0009401">
    <property type="term" value="P:phosphoenolpyruvate-dependent sugar phosphotransferase system"/>
    <property type="evidence" value="ECO:0007669"/>
    <property type="project" value="UniProtKB-KW"/>
</dbReference>
<keyword evidence="7" id="KW-0418">Kinase</keyword>
<evidence type="ECO:0000313" key="13">
    <source>
        <dbReference type="Proteomes" id="UP000051515"/>
    </source>
</evidence>
<evidence type="ECO:0000256" key="3">
    <source>
        <dbReference type="ARBA" id="ARBA00022490"/>
    </source>
</evidence>
<evidence type="ECO:0000256" key="10">
    <source>
        <dbReference type="ARBA" id="ARBA00042072"/>
    </source>
</evidence>
<evidence type="ECO:0000256" key="7">
    <source>
        <dbReference type="ARBA" id="ARBA00022777"/>
    </source>
</evidence>
<keyword evidence="3" id="KW-0963">Cytoplasm</keyword>
<evidence type="ECO:0000313" key="12">
    <source>
        <dbReference type="EMBL" id="KRK81579.1"/>
    </source>
</evidence>
<dbReference type="GO" id="GO:0005737">
    <property type="term" value="C:cytoplasm"/>
    <property type="evidence" value="ECO:0007669"/>
    <property type="project" value="UniProtKB-SubCell"/>
</dbReference>
<comment type="caution">
    <text evidence="12">The sequence shown here is derived from an EMBL/GenBank/DDBJ whole genome shotgun (WGS) entry which is preliminary data.</text>
</comment>
<protein>
    <recommendedName>
        <fullName evidence="9">Ascorbate-specific PTS system EIIA component</fullName>
    </recommendedName>
    <alternativeName>
        <fullName evidence="10">Ascorbate-specific phosphotransferase enzyme IIA component</fullName>
    </alternativeName>
</protein>
<accession>A0A0R1KE09</accession>
<name>A0A0R1KE09_9LACO</name>
<dbReference type="PANTHER" id="PTHR36203">
    <property type="entry name" value="ASCORBATE-SPECIFIC PTS SYSTEM EIIA COMPONENT"/>
    <property type="match status" value="1"/>
</dbReference>
<dbReference type="GO" id="GO:0016301">
    <property type="term" value="F:kinase activity"/>
    <property type="evidence" value="ECO:0007669"/>
    <property type="project" value="UniProtKB-KW"/>
</dbReference>
<dbReference type="InterPro" id="IPR002178">
    <property type="entry name" value="PTS_EIIA_type-2_dom"/>
</dbReference>
<comment type="subcellular location">
    <subcellularLocation>
        <location evidence="1">Cytoplasm</location>
    </subcellularLocation>
</comment>
<dbReference type="InterPro" id="IPR051351">
    <property type="entry name" value="Ascorbate-PTS_EIIA_comp"/>
</dbReference>
<evidence type="ECO:0000256" key="4">
    <source>
        <dbReference type="ARBA" id="ARBA00022553"/>
    </source>
</evidence>
<dbReference type="InterPro" id="IPR016152">
    <property type="entry name" value="PTrfase/Anion_transptr"/>
</dbReference>
<keyword evidence="2" id="KW-0813">Transport</keyword>
<dbReference type="SUPFAM" id="SSF55804">
    <property type="entry name" value="Phoshotransferase/anion transport protein"/>
    <property type="match status" value="1"/>
</dbReference>
<dbReference type="Pfam" id="PF00359">
    <property type="entry name" value="PTS_EIIA_2"/>
    <property type="match status" value="1"/>
</dbReference>
<keyword evidence="4" id="KW-0597">Phosphoprotein</keyword>
<evidence type="ECO:0000256" key="2">
    <source>
        <dbReference type="ARBA" id="ARBA00022448"/>
    </source>
</evidence>
<evidence type="ECO:0000256" key="5">
    <source>
        <dbReference type="ARBA" id="ARBA00022679"/>
    </source>
</evidence>
<feature type="domain" description="PTS EIIA type-2" evidence="11">
    <location>
        <begin position="7"/>
        <end position="150"/>
    </location>
</feature>
<reference evidence="12 13" key="1">
    <citation type="journal article" date="2015" name="Genome Announc.">
        <title>Expanding the biotechnology potential of lactobacilli through comparative genomics of 213 strains and associated genera.</title>
        <authorList>
            <person name="Sun Z."/>
            <person name="Harris H.M."/>
            <person name="McCann A."/>
            <person name="Guo C."/>
            <person name="Argimon S."/>
            <person name="Zhang W."/>
            <person name="Yang X."/>
            <person name="Jeffery I.B."/>
            <person name="Cooney J.C."/>
            <person name="Kagawa T.F."/>
            <person name="Liu W."/>
            <person name="Song Y."/>
            <person name="Salvetti E."/>
            <person name="Wrobel A."/>
            <person name="Rasinkangas P."/>
            <person name="Parkhill J."/>
            <person name="Rea M.C."/>
            <person name="O'Sullivan O."/>
            <person name="Ritari J."/>
            <person name="Douillard F.P."/>
            <person name="Paul Ross R."/>
            <person name="Yang R."/>
            <person name="Briner A.E."/>
            <person name="Felis G.E."/>
            <person name="de Vos W.M."/>
            <person name="Barrangou R."/>
            <person name="Klaenhammer T.R."/>
            <person name="Caufield P.W."/>
            <person name="Cui Y."/>
            <person name="Zhang H."/>
            <person name="O'Toole P.W."/>
        </authorList>
    </citation>
    <scope>NUCLEOTIDE SEQUENCE [LARGE SCALE GENOMIC DNA]</scope>
    <source>
        <strain evidence="12 13">DSM 19674</strain>
    </source>
</reference>
<dbReference type="PATRIC" id="fig|1423788.3.peg.644"/>
<evidence type="ECO:0000259" key="11">
    <source>
        <dbReference type="PROSITE" id="PS51094"/>
    </source>
</evidence>